<organism evidence="1 2">
    <name type="scientific">Candidatus Muproteobacteria bacterium RBG_16_65_34</name>
    <dbReference type="NCBI Taxonomy" id="1817760"/>
    <lineage>
        <taxon>Bacteria</taxon>
        <taxon>Pseudomonadati</taxon>
        <taxon>Pseudomonadota</taxon>
        <taxon>Candidatus Muproteobacteria</taxon>
    </lineage>
</organism>
<dbReference type="InterPro" id="IPR052517">
    <property type="entry name" value="GlcG_carb_metab_protein"/>
</dbReference>
<sequence length="137" mass="13833">MSAGAETPQLTTETIQKVLAAAVAKAREIKVPMGISVVDQGGNLVGFIKMEGTFVHTNHTSYSKAYTAASVRRPTHETGIPPQIATELASTTGGKFTALPGGFPLIADGQVIGAIGVGGGNAEQDMAVARAGAGAVK</sequence>
<evidence type="ECO:0008006" key="3">
    <source>
        <dbReference type="Google" id="ProtNLM"/>
    </source>
</evidence>
<dbReference type="InterPro" id="IPR038084">
    <property type="entry name" value="PduO/GlcC-like_sf"/>
</dbReference>
<proteinExistence type="predicted"/>
<dbReference type="PANTHER" id="PTHR34309">
    <property type="entry name" value="SLR1406 PROTEIN"/>
    <property type="match status" value="1"/>
</dbReference>
<gene>
    <name evidence="1" type="ORF">A2151_06925</name>
</gene>
<dbReference type="InterPro" id="IPR005624">
    <property type="entry name" value="PduO/GlcC-like"/>
</dbReference>
<name>A0A1F6TP19_9PROT</name>
<evidence type="ECO:0000313" key="1">
    <source>
        <dbReference type="EMBL" id="OGI46860.1"/>
    </source>
</evidence>
<dbReference type="PANTHER" id="PTHR34309:SF1">
    <property type="entry name" value="PROTEIN GLCG"/>
    <property type="match status" value="1"/>
</dbReference>
<dbReference type="SUPFAM" id="SSF143744">
    <property type="entry name" value="GlcG-like"/>
    <property type="match status" value="1"/>
</dbReference>
<dbReference type="Proteomes" id="UP000178885">
    <property type="component" value="Unassembled WGS sequence"/>
</dbReference>
<dbReference type="Gene3D" id="3.30.450.150">
    <property type="entry name" value="Haem-degrading domain"/>
    <property type="match status" value="1"/>
</dbReference>
<accession>A0A1F6TP19</accession>
<dbReference type="EMBL" id="MFSU01000073">
    <property type="protein sequence ID" value="OGI46860.1"/>
    <property type="molecule type" value="Genomic_DNA"/>
</dbReference>
<reference evidence="1 2" key="1">
    <citation type="journal article" date="2016" name="Nat. Commun.">
        <title>Thousands of microbial genomes shed light on interconnected biogeochemical processes in an aquifer system.</title>
        <authorList>
            <person name="Anantharaman K."/>
            <person name="Brown C.T."/>
            <person name="Hug L.A."/>
            <person name="Sharon I."/>
            <person name="Castelle C.J."/>
            <person name="Probst A.J."/>
            <person name="Thomas B.C."/>
            <person name="Singh A."/>
            <person name="Wilkins M.J."/>
            <person name="Karaoz U."/>
            <person name="Brodie E.L."/>
            <person name="Williams K.H."/>
            <person name="Hubbard S.S."/>
            <person name="Banfield J.F."/>
        </authorList>
    </citation>
    <scope>NUCLEOTIDE SEQUENCE [LARGE SCALE GENOMIC DNA]</scope>
</reference>
<dbReference type="Pfam" id="PF03928">
    <property type="entry name" value="HbpS-like"/>
    <property type="match status" value="1"/>
</dbReference>
<dbReference type="AlphaFoldDB" id="A0A1F6TP19"/>
<dbReference type="STRING" id="1817760.A2151_06925"/>
<comment type="caution">
    <text evidence="1">The sequence shown here is derived from an EMBL/GenBank/DDBJ whole genome shotgun (WGS) entry which is preliminary data.</text>
</comment>
<protein>
    <recommendedName>
        <fullName evidence="3">Heme-binding protein</fullName>
    </recommendedName>
</protein>
<evidence type="ECO:0000313" key="2">
    <source>
        <dbReference type="Proteomes" id="UP000178885"/>
    </source>
</evidence>